<gene>
    <name evidence="1" type="ORF">SAMN04488136_1647</name>
</gene>
<reference evidence="1 2" key="1">
    <citation type="submission" date="2016-10" db="EMBL/GenBank/DDBJ databases">
        <authorList>
            <person name="de Groot N.N."/>
        </authorList>
    </citation>
    <scope>NUCLEOTIDE SEQUENCE [LARGE SCALE GENOMIC DNA]</scope>
    <source>
        <strain evidence="1 2">CGMCC 1.10228</strain>
    </source>
</reference>
<accession>A0A1G8HUF7</accession>
<sequence length="124" mass="13959">MYDQVLEITEGRTCDFSLLWETEDENRARTPVDLTDAIIELEIRKSSDDSLLLRLSSEDGEITIAEPTTGESQYHIAPSQTEGQAAENWRDALWEVLVTFPSLDKYAIASGQARLIRGIVQSRT</sequence>
<dbReference type="RefSeq" id="WP_093279553.1">
    <property type="nucleotide sequence ID" value="NZ_FNDD01000064.1"/>
</dbReference>
<name>A0A1G8HUF7_9VIBR</name>
<dbReference type="Proteomes" id="UP000198854">
    <property type="component" value="Unassembled WGS sequence"/>
</dbReference>
<dbReference type="EMBL" id="FNDD01000064">
    <property type="protein sequence ID" value="SDI10279.1"/>
    <property type="molecule type" value="Genomic_DNA"/>
</dbReference>
<evidence type="ECO:0000313" key="1">
    <source>
        <dbReference type="EMBL" id="SDI10279.1"/>
    </source>
</evidence>
<protein>
    <submittedName>
        <fullName evidence="1">Uncharacterized protein</fullName>
    </submittedName>
</protein>
<proteinExistence type="predicted"/>
<organism evidence="1 2">
    <name type="scientific">Vibrio xiamenensis</name>
    <dbReference type="NCBI Taxonomy" id="861298"/>
    <lineage>
        <taxon>Bacteria</taxon>
        <taxon>Pseudomonadati</taxon>
        <taxon>Pseudomonadota</taxon>
        <taxon>Gammaproteobacteria</taxon>
        <taxon>Vibrionales</taxon>
        <taxon>Vibrionaceae</taxon>
        <taxon>Vibrio</taxon>
    </lineage>
</organism>
<keyword evidence="2" id="KW-1185">Reference proteome</keyword>
<dbReference type="STRING" id="861298.SAMN04488136_1647"/>
<dbReference type="AlphaFoldDB" id="A0A1G8HUF7"/>
<evidence type="ECO:0000313" key="2">
    <source>
        <dbReference type="Proteomes" id="UP000198854"/>
    </source>
</evidence>